<reference evidence="2" key="2">
    <citation type="journal article" date="2017" name="Genome Announc.">
        <title>Draft genome sequence of Paludibacter jiangxiensis NM7(T), a propionate-producing fermentative bacterium.</title>
        <authorList>
            <person name="Qiu Y.-L."/>
            <person name="Tourlousse D.M."/>
            <person name="Matsuura N."/>
            <person name="Ohashi A."/>
            <person name="Sekiguchi Y."/>
        </authorList>
    </citation>
    <scope>NUCLEOTIDE SEQUENCE [LARGE SCALE GENOMIC DNA]</scope>
    <source>
        <strain evidence="2">NM7</strain>
    </source>
</reference>
<accession>A0A170YEV3</accession>
<sequence>MTQMEIFVCFFVMLTNTKILKDEKFEIKSV</sequence>
<evidence type="ECO:0000313" key="2">
    <source>
        <dbReference type="Proteomes" id="UP000076586"/>
    </source>
</evidence>
<proteinExistence type="predicted"/>
<evidence type="ECO:0000313" key="1">
    <source>
        <dbReference type="EMBL" id="GAT61752.1"/>
    </source>
</evidence>
<dbReference type="Proteomes" id="UP000076586">
    <property type="component" value="Unassembled WGS sequence"/>
</dbReference>
<dbReference type="EMBL" id="BDCR01000001">
    <property type="protein sequence ID" value="GAT61752.1"/>
    <property type="molecule type" value="Genomic_DNA"/>
</dbReference>
<reference evidence="2" key="1">
    <citation type="submission" date="2016-04" db="EMBL/GenBank/DDBJ databases">
        <title>Draft genome sequence of Paludibacter jiangxiensis strain NM7.</title>
        <authorList>
            <person name="Qiu Y."/>
            <person name="Matsuura N."/>
            <person name="Ohashi A."/>
            <person name="Tourlousse M.D."/>
            <person name="Sekiguchi Y."/>
        </authorList>
    </citation>
    <scope>NUCLEOTIDE SEQUENCE [LARGE SCALE GENOMIC DNA]</scope>
    <source>
        <strain evidence="2">NM7</strain>
    </source>
</reference>
<protein>
    <submittedName>
        <fullName evidence="1">Uncharacterized protein</fullName>
    </submittedName>
</protein>
<name>A0A170YEV3_9BACT</name>
<keyword evidence="2" id="KW-1185">Reference proteome</keyword>
<dbReference type="AlphaFoldDB" id="A0A170YEV3"/>
<gene>
    <name evidence="1" type="ORF">PJIAN_1335</name>
</gene>
<organism evidence="1 2">
    <name type="scientific">Paludibacter jiangxiensis</name>
    <dbReference type="NCBI Taxonomy" id="681398"/>
    <lineage>
        <taxon>Bacteria</taxon>
        <taxon>Pseudomonadati</taxon>
        <taxon>Bacteroidota</taxon>
        <taxon>Bacteroidia</taxon>
        <taxon>Bacteroidales</taxon>
        <taxon>Paludibacteraceae</taxon>
        <taxon>Paludibacter</taxon>
    </lineage>
</organism>
<comment type="caution">
    <text evidence="1">The sequence shown here is derived from an EMBL/GenBank/DDBJ whole genome shotgun (WGS) entry which is preliminary data.</text>
</comment>